<evidence type="ECO:0000313" key="2">
    <source>
        <dbReference type="EMBL" id="ETN82811.1"/>
    </source>
</evidence>
<dbReference type="KEGG" id="nai:NECAME_07757"/>
<protein>
    <submittedName>
        <fullName evidence="2">Uncharacterized protein</fullName>
    </submittedName>
</protein>
<gene>
    <name evidence="2" type="ORF">NECAME_07757</name>
</gene>
<sequence>MESKTHFNPDGIGRKQGLFFDPISGNKRRESLSQARVRENESSESMSLSTHHEIIQSKGRAVTMMPTAEVKKHARQSLELAKIGKGPSELHNGKEFYE</sequence>
<proteinExistence type="predicted"/>
<dbReference type="AlphaFoldDB" id="W2TNW6"/>
<dbReference type="EMBL" id="KI658375">
    <property type="protein sequence ID" value="ETN82811.1"/>
    <property type="molecule type" value="Genomic_DNA"/>
</dbReference>
<keyword evidence="3" id="KW-1185">Reference proteome</keyword>
<evidence type="ECO:0000313" key="3">
    <source>
        <dbReference type="Proteomes" id="UP000053676"/>
    </source>
</evidence>
<accession>W2TNW6</accession>
<evidence type="ECO:0000256" key="1">
    <source>
        <dbReference type="SAM" id="MobiDB-lite"/>
    </source>
</evidence>
<dbReference type="Proteomes" id="UP000053676">
    <property type="component" value="Unassembled WGS sequence"/>
</dbReference>
<feature type="region of interest" description="Disordered" evidence="1">
    <location>
        <begin position="1"/>
        <end position="53"/>
    </location>
</feature>
<feature type="compositionally biased region" description="Basic and acidic residues" evidence="1">
    <location>
        <begin position="27"/>
        <end position="41"/>
    </location>
</feature>
<name>W2TNW6_NECAM</name>
<reference evidence="3" key="1">
    <citation type="journal article" date="2014" name="Nat. Genet.">
        <title>Genome of the human hookworm Necator americanus.</title>
        <authorList>
            <person name="Tang Y.T."/>
            <person name="Gao X."/>
            <person name="Rosa B.A."/>
            <person name="Abubucker S."/>
            <person name="Hallsworth-Pepin K."/>
            <person name="Martin J."/>
            <person name="Tyagi R."/>
            <person name="Heizer E."/>
            <person name="Zhang X."/>
            <person name="Bhonagiri-Palsikar V."/>
            <person name="Minx P."/>
            <person name="Warren W.C."/>
            <person name="Wang Q."/>
            <person name="Zhan B."/>
            <person name="Hotez P.J."/>
            <person name="Sternberg P.W."/>
            <person name="Dougall A."/>
            <person name="Gaze S.T."/>
            <person name="Mulvenna J."/>
            <person name="Sotillo J."/>
            <person name="Ranganathan S."/>
            <person name="Rabelo E.M."/>
            <person name="Wilson R.K."/>
            <person name="Felgner P.L."/>
            <person name="Bethony J."/>
            <person name="Hawdon J.M."/>
            <person name="Gasser R.B."/>
            <person name="Loukas A."/>
            <person name="Mitreva M."/>
        </authorList>
    </citation>
    <scope>NUCLEOTIDE SEQUENCE [LARGE SCALE GENOMIC DNA]</scope>
</reference>
<organism evidence="2 3">
    <name type="scientific">Necator americanus</name>
    <name type="common">Human hookworm</name>
    <dbReference type="NCBI Taxonomy" id="51031"/>
    <lineage>
        <taxon>Eukaryota</taxon>
        <taxon>Metazoa</taxon>
        <taxon>Ecdysozoa</taxon>
        <taxon>Nematoda</taxon>
        <taxon>Chromadorea</taxon>
        <taxon>Rhabditida</taxon>
        <taxon>Rhabditina</taxon>
        <taxon>Rhabditomorpha</taxon>
        <taxon>Strongyloidea</taxon>
        <taxon>Ancylostomatidae</taxon>
        <taxon>Bunostominae</taxon>
        <taxon>Necator</taxon>
    </lineage>
</organism>